<dbReference type="PANTHER" id="PTHR43155">
    <property type="entry name" value="CYCLIC DI-GMP PHOSPHODIESTERASE PA4108-RELATED"/>
    <property type="match status" value="1"/>
</dbReference>
<keyword evidence="4" id="KW-1185">Reference proteome</keyword>
<evidence type="ECO:0000313" key="4">
    <source>
        <dbReference type="Proteomes" id="UP000231637"/>
    </source>
</evidence>
<gene>
    <name evidence="3" type="ORF">Ga0123462_1951</name>
</gene>
<dbReference type="Proteomes" id="UP000231637">
    <property type="component" value="Chromosome"/>
</dbReference>
<reference evidence="3 4" key="1">
    <citation type="submission" date="2016-12" db="EMBL/GenBank/DDBJ databases">
        <title>Isolation and genomic insights into novel planktonic Zetaproteobacteria from stratified waters of the Chesapeake Bay.</title>
        <authorList>
            <person name="McAllister S.M."/>
            <person name="Kato S."/>
            <person name="Chan C.S."/>
            <person name="Chiu B.K."/>
            <person name="Field E.K."/>
        </authorList>
    </citation>
    <scope>NUCLEOTIDE SEQUENCE [LARGE SCALE GENOMIC DNA]</scope>
    <source>
        <strain evidence="3 4">CP-8</strain>
    </source>
</reference>
<dbReference type="PANTHER" id="PTHR43155:SF1">
    <property type="entry name" value="3'3'-CGAMP-SPECIFIC PHOSPHODIESTERASE 1"/>
    <property type="match status" value="1"/>
</dbReference>
<accession>A0A2K8L647</accession>
<evidence type="ECO:0000259" key="1">
    <source>
        <dbReference type="PROSITE" id="PS51831"/>
    </source>
</evidence>
<evidence type="ECO:0000259" key="2">
    <source>
        <dbReference type="PROSITE" id="PS51832"/>
    </source>
</evidence>
<dbReference type="PROSITE" id="PS51832">
    <property type="entry name" value="HD_GYP"/>
    <property type="match status" value="1"/>
</dbReference>
<dbReference type="PROSITE" id="PS51831">
    <property type="entry name" value="HD"/>
    <property type="match status" value="1"/>
</dbReference>
<proteinExistence type="predicted"/>
<dbReference type="InterPro" id="IPR003607">
    <property type="entry name" value="HD/PDEase_dom"/>
</dbReference>
<protein>
    <submittedName>
        <fullName evidence="3">HD domain-containing protein</fullName>
    </submittedName>
</protein>
<dbReference type="EMBL" id="CP018800">
    <property type="protein sequence ID" value="ATX82788.1"/>
    <property type="molecule type" value="Genomic_DNA"/>
</dbReference>
<feature type="domain" description="HD" evidence="1">
    <location>
        <begin position="26"/>
        <end position="141"/>
    </location>
</feature>
<dbReference type="KEGG" id="mfn:Ga0123462_1951"/>
<dbReference type="Gene3D" id="1.10.3210.10">
    <property type="entry name" value="Hypothetical protein af1432"/>
    <property type="match status" value="2"/>
</dbReference>
<dbReference type="RefSeq" id="WP_100266099.1">
    <property type="nucleotide sequence ID" value="NZ_CP018800.1"/>
</dbReference>
<organism evidence="3 4">
    <name type="scientific">Mariprofundus ferrinatatus</name>
    <dbReference type="NCBI Taxonomy" id="1921087"/>
    <lineage>
        <taxon>Bacteria</taxon>
        <taxon>Pseudomonadati</taxon>
        <taxon>Pseudomonadota</taxon>
        <taxon>Candidatius Mariprofundia</taxon>
        <taxon>Mariprofundales</taxon>
        <taxon>Mariprofundaceae</taxon>
        <taxon>Mariprofundus</taxon>
    </lineage>
</organism>
<feature type="domain" description="HD-GYP" evidence="2">
    <location>
        <begin position="214"/>
        <end position="410"/>
    </location>
</feature>
<dbReference type="GO" id="GO:0008081">
    <property type="term" value="F:phosphoric diester hydrolase activity"/>
    <property type="evidence" value="ECO:0007669"/>
    <property type="project" value="UniProtKB-ARBA"/>
</dbReference>
<dbReference type="Pfam" id="PF01966">
    <property type="entry name" value="HD"/>
    <property type="match status" value="1"/>
</dbReference>
<dbReference type="InterPro" id="IPR006674">
    <property type="entry name" value="HD_domain"/>
</dbReference>
<sequence length="418" mass="46639">MGTFNINLHELVYSLSDALDLVGVVQIHHGKRVGFMAAECGKQMGLDSTTLDSLFQAAILHDCGVSNTSVHARLAQFEWEQVHGHCEIGAGLLAITPPLAHLSDVILHHHTHWSTLKTLDLPDDIALMANLIFLVDRVDVLSLQAQVKNANILLGMDDVIARIVEKRGSWFNPNIVDAFLEVARSESFWLSLEREHVDGYVYEWFSHETTRPIKFEDVKSLVKIFSHIVDAKSPFTFEHSQGVASLSRHLGELFEIPEHNCDMLDLAGLLHDIGKLRVPDNVLEKPGKLSNSEFRTIQRHSFDTFNILKKIRGFGEIAQWAGQHHERVDGGGYPYHAKESSLSLEARIVAVADVFQALAQDRPYRPAMTPSQIIEILEADSDAGKLDRNVIGMVKNNIESCWKRATLQEDVAADAVPA</sequence>
<dbReference type="SMART" id="SM00471">
    <property type="entry name" value="HDc"/>
    <property type="match status" value="2"/>
</dbReference>
<evidence type="ECO:0000313" key="3">
    <source>
        <dbReference type="EMBL" id="ATX82788.1"/>
    </source>
</evidence>
<dbReference type="Pfam" id="PF13487">
    <property type="entry name" value="HD_5"/>
    <property type="match status" value="1"/>
</dbReference>
<dbReference type="InterPro" id="IPR037522">
    <property type="entry name" value="HD_GYP_dom"/>
</dbReference>
<dbReference type="SUPFAM" id="SSF109604">
    <property type="entry name" value="HD-domain/PDEase-like"/>
    <property type="match status" value="2"/>
</dbReference>
<dbReference type="CDD" id="cd00077">
    <property type="entry name" value="HDc"/>
    <property type="match status" value="2"/>
</dbReference>
<name>A0A2K8L647_9PROT</name>
<dbReference type="OrthoDB" id="9780948at2"/>
<dbReference type="AlphaFoldDB" id="A0A2K8L647"/>